<dbReference type="PANTHER" id="PTHR28043:SF1">
    <property type="entry name" value="INCREASED RECOMBINATION CENTERS PROTEIN 6"/>
    <property type="match status" value="1"/>
</dbReference>
<dbReference type="GO" id="GO:0016192">
    <property type="term" value="P:vesicle-mediated transport"/>
    <property type="evidence" value="ECO:0007669"/>
    <property type="project" value="InterPro"/>
</dbReference>
<dbReference type="InParanoid" id="A0A3N4L1N8"/>
<dbReference type="STRING" id="1392247.A0A3N4L1N8"/>
<organism evidence="1 2">
    <name type="scientific">Morchella conica CCBAS932</name>
    <dbReference type="NCBI Taxonomy" id="1392247"/>
    <lineage>
        <taxon>Eukaryota</taxon>
        <taxon>Fungi</taxon>
        <taxon>Dikarya</taxon>
        <taxon>Ascomycota</taxon>
        <taxon>Pezizomycotina</taxon>
        <taxon>Pezizomycetes</taxon>
        <taxon>Pezizales</taxon>
        <taxon>Morchellaceae</taxon>
        <taxon>Morchella</taxon>
    </lineage>
</organism>
<dbReference type="InterPro" id="IPR034627">
    <property type="entry name" value="Irc6"/>
</dbReference>
<name>A0A3N4L1N8_9PEZI</name>
<dbReference type="OrthoDB" id="6425924at2759"/>
<evidence type="ECO:0008006" key="3">
    <source>
        <dbReference type="Google" id="ProtNLM"/>
    </source>
</evidence>
<dbReference type="AlphaFoldDB" id="A0A3N4L1N8"/>
<dbReference type="Gene3D" id="3.40.50.11960">
    <property type="match status" value="1"/>
</dbReference>
<dbReference type="PANTHER" id="PTHR28043">
    <property type="entry name" value="INCREASED RECOMBINATION CENTERS PROTEIN 6"/>
    <property type="match status" value="1"/>
</dbReference>
<dbReference type="EMBL" id="ML119112">
    <property type="protein sequence ID" value="RPB15618.1"/>
    <property type="molecule type" value="Genomic_DNA"/>
</dbReference>
<evidence type="ECO:0000313" key="2">
    <source>
        <dbReference type="Proteomes" id="UP000277580"/>
    </source>
</evidence>
<protein>
    <recommendedName>
        <fullName evidence="3">Alpha and gamma adaptin binding protein p34</fullName>
    </recommendedName>
</protein>
<dbReference type="Pfam" id="PF10199">
    <property type="entry name" value="Adaptin_binding"/>
    <property type="match status" value="1"/>
</dbReference>
<evidence type="ECO:0000313" key="1">
    <source>
        <dbReference type="EMBL" id="RPB15618.1"/>
    </source>
</evidence>
<dbReference type="Proteomes" id="UP000277580">
    <property type="component" value="Unassembled WGS sequence"/>
</dbReference>
<sequence>MATKLQITNPRRILLVGAPDSDQLVFLKTLTGTLPPLTAAGASHTLPINTAYYDVTVPIWIDELPPALADTDDWARGYLAPEAKDVLKALGGFVVTFRRPQDEAGLEAIKKRLAALQRVVGACGYAWDGVCLAVAMPQSLRPVLERSADEWEDLCRGCGFEYVDYEFRGRNEYGEPAGMERVREALEANDWGGDDDYDDAASFGSFEDGEGVDPLKMVGDEMEREMFGLHSAIFPDEDGEGEGEEEEEDEELQVEKLEAMMMRMAALKDMGEEISKEERRKIAAKAIADVMKSA</sequence>
<dbReference type="GO" id="GO:0030674">
    <property type="term" value="F:protein-macromolecule adaptor activity"/>
    <property type="evidence" value="ECO:0007669"/>
    <property type="project" value="TreeGrafter"/>
</dbReference>
<proteinExistence type="predicted"/>
<keyword evidence="2" id="KW-1185">Reference proteome</keyword>
<gene>
    <name evidence="1" type="ORF">P167DRAFT_562885</name>
</gene>
<reference evidence="1 2" key="1">
    <citation type="journal article" date="2018" name="Nat. Ecol. Evol.">
        <title>Pezizomycetes genomes reveal the molecular basis of ectomycorrhizal truffle lifestyle.</title>
        <authorList>
            <person name="Murat C."/>
            <person name="Payen T."/>
            <person name="Noel B."/>
            <person name="Kuo A."/>
            <person name="Morin E."/>
            <person name="Chen J."/>
            <person name="Kohler A."/>
            <person name="Krizsan K."/>
            <person name="Balestrini R."/>
            <person name="Da Silva C."/>
            <person name="Montanini B."/>
            <person name="Hainaut M."/>
            <person name="Levati E."/>
            <person name="Barry K.W."/>
            <person name="Belfiori B."/>
            <person name="Cichocki N."/>
            <person name="Clum A."/>
            <person name="Dockter R.B."/>
            <person name="Fauchery L."/>
            <person name="Guy J."/>
            <person name="Iotti M."/>
            <person name="Le Tacon F."/>
            <person name="Lindquist E.A."/>
            <person name="Lipzen A."/>
            <person name="Malagnac F."/>
            <person name="Mello A."/>
            <person name="Molinier V."/>
            <person name="Miyauchi S."/>
            <person name="Poulain J."/>
            <person name="Riccioni C."/>
            <person name="Rubini A."/>
            <person name="Sitrit Y."/>
            <person name="Splivallo R."/>
            <person name="Traeger S."/>
            <person name="Wang M."/>
            <person name="Zifcakova L."/>
            <person name="Wipf D."/>
            <person name="Zambonelli A."/>
            <person name="Paolocci F."/>
            <person name="Nowrousian M."/>
            <person name="Ottonello S."/>
            <person name="Baldrian P."/>
            <person name="Spatafora J.W."/>
            <person name="Henrissat B."/>
            <person name="Nagy L.G."/>
            <person name="Aury J.M."/>
            <person name="Wincker P."/>
            <person name="Grigoriev I.V."/>
            <person name="Bonfante P."/>
            <person name="Martin F.M."/>
        </authorList>
    </citation>
    <scope>NUCLEOTIDE SEQUENCE [LARGE SCALE GENOMIC DNA]</scope>
    <source>
        <strain evidence="1 2">CCBAS932</strain>
    </source>
</reference>
<accession>A0A3N4L1N8</accession>